<dbReference type="EMBL" id="JAUESC010000386">
    <property type="protein sequence ID" value="KAK0576492.1"/>
    <property type="molecule type" value="Genomic_DNA"/>
</dbReference>
<dbReference type="PANTHER" id="PTHR15503">
    <property type="entry name" value="LDOC1 RELATED"/>
    <property type="match status" value="1"/>
</dbReference>
<dbReference type="SUPFAM" id="SSF54160">
    <property type="entry name" value="Chromo domain-like"/>
    <property type="match status" value="1"/>
</dbReference>
<organism evidence="2 3">
    <name type="scientific">Acer saccharum</name>
    <name type="common">Sugar maple</name>
    <dbReference type="NCBI Taxonomy" id="4024"/>
    <lineage>
        <taxon>Eukaryota</taxon>
        <taxon>Viridiplantae</taxon>
        <taxon>Streptophyta</taxon>
        <taxon>Embryophyta</taxon>
        <taxon>Tracheophyta</taxon>
        <taxon>Spermatophyta</taxon>
        <taxon>Magnoliopsida</taxon>
        <taxon>eudicotyledons</taxon>
        <taxon>Gunneridae</taxon>
        <taxon>Pentapetalae</taxon>
        <taxon>rosids</taxon>
        <taxon>malvids</taxon>
        <taxon>Sapindales</taxon>
        <taxon>Sapindaceae</taxon>
        <taxon>Hippocastanoideae</taxon>
        <taxon>Acereae</taxon>
        <taxon>Acer</taxon>
    </lineage>
</organism>
<evidence type="ECO:0000313" key="2">
    <source>
        <dbReference type="EMBL" id="KAK0576492.1"/>
    </source>
</evidence>
<dbReference type="Proteomes" id="UP001168877">
    <property type="component" value="Unassembled WGS sequence"/>
</dbReference>
<sequence>MKVRAVIKNVPVIVLFDSGSSHNFVDHALVKKLGLPMDASVVYDVMVGDGGQIKSKGGCSAVTIKFDQYDYTSDMLSLPLGGCDVVLGVQWLRTLGPVLWDFEKLSMELWLNGVKVCLSNAKPQPLQHITSQQMGRCYKSKSEFSYGALLYAFDSVVANKEAADLTDLQQQELSKLQDSFALVFAVPTTLPPKREFDHRIPLIEGSKPPSIRPYAYGGQVTPTLILPQVTEKGLIDKDEPIAIIRRKMVKRGNVVGVDVLVHWKHHLEEDATWENYYDLKARFPDLMAKFDAASPAP</sequence>
<dbReference type="InterPro" id="IPR016197">
    <property type="entry name" value="Chromo-like_dom_sf"/>
</dbReference>
<dbReference type="AlphaFoldDB" id="A0AA39VEC7"/>
<reference evidence="2" key="2">
    <citation type="submission" date="2023-06" db="EMBL/GenBank/DDBJ databases">
        <authorList>
            <person name="Swenson N.G."/>
            <person name="Wegrzyn J.L."/>
            <person name="Mcevoy S.L."/>
        </authorList>
    </citation>
    <scope>NUCLEOTIDE SEQUENCE</scope>
    <source>
        <strain evidence="2">NS2018</strain>
        <tissue evidence="2">Leaf</tissue>
    </source>
</reference>
<dbReference type="Gene3D" id="2.40.70.10">
    <property type="entry name" value="Acid Proteases"/>
    <property type="match status" value="1"/>
</dbReference>
<proteinExistence type="predicted"/>
<evidence type="ECO:0000259" key="1">
    <source>
        <dbReference type="Pfam" id="PF00385"/>
    </source>
</evidence>
<name>A0AA39VEC7_ACESA</name>
<dbReference type="CDD" id="cd00303">
    <property type="entry name" value="retropepsin_like"/>
    <property type="match status" value="1"/>
</dbReference>
<dbReference type="InterPro" id="IPR021109">
    <property type="entry name" value="Peptidase_aspartic_dom_sf"/>
</dbReference>
<accession>A0AA39VEC7</accession>
<dbReference type="SUPFAM" id="SSF50630">
    <property type="entry name" value="Acid proteases"/>
    <property type="match status" value="1"/>
</dbReference>
<evidence type="ECO:0000313" key="3">
    <source>
        <dbReference type="Proteomes" id="UP001168877"/>
    </source>
</evidence>
<dbReference type="Gene3D" id="2.40.50.40">
    <property type="match status" value="1"/>
</dbReference>
<reference evidence="2" key="1">
    <citation type="journal article" date="2022" name="Plant J.">
        <title>Strategies of tolerance reflected in two North American maple genomes.</title>
        <authorList>
            <person name="McEvoy S.L."/>
            <person name="Sezen U.U."/>
            <person name="Trouern-Trend A."/>
            <person name="McMahon S.M."/>
            <person name="Schaberg P.G."/>
            <person name="Yang J."/>
            <person name="Wegrzyn J.L."/>
            <person name="Swenson N.G."/>
        </authorList>
    </citation>
    <scope>NUCLEOTIDE SEQUENCE</scope>
    <source>
        <strain evidence="2">NS2018</strain>
    </source>
</reference>
<dbReference type="Pfam" id="PF00385">
    <property type="entry name" value="Chromo"/>
    <property type="match status" value="1"/>
</dbReference>
<feature type="domain" description="Chromo" evidence="1">
    <location>
        <begin position="242"/>
        <end position="291"/>
    </location>
</feature>
<dbReference type="Pfam" id="PF08284">
    <property type="entry name" value="RVP_2"/>
    <property type="match status" value="1"/>
</dbReference>
<dbReference type="InterPro" id="IPR032567">
    <property type="entry name" value="RTL1-rel"/>
</dbReference>
<dbReference type="PANTHER" id="PTHR15503:SF22">
    <property type="entry name" value="TRANSPOSON TY3-I GAG POLYPROTEIN"/>
    <property type="match status" value="1"/>
</dbReference>
<gene>
    <name evidence="2" type="ORF">LWI29_018286</name>
</gene>
<dbReference type="InterPro" id="IPR023780">
    <property type="entry name" value="Chromo_domain"/>
</dbReference>
<keyword evidence="3" id="KW-1185">Reference proteome</keyword>
<protein>
    <recommendedName>
        <fullName evidence="1">Chromo domain-containing protein</fullName>
    </recommendedName>
</protein>
<comment type="caution">
    <text evidence="2">The sequence shown here is derived from an EMBL/GenBank/DDBJ whole genome shotgun (WGS) entry which is preliminary data.</text>
</comment>